<organism evidence="1 2">
    <name type="scientific">Pollutimonas harenae</name>
    <dbReference type="NCBI Taxonomy" id="657015"/>
    <lineage>
        <taxon>Bacteria</taxon>
        <taxon>Pseudomonadati</taxon>
        <taxon>Pseudomonadota</taxon>
        <taxon>Betaproteobacteria</taxon>
        <taxon>Burkholderiales</taxon>
        <taxon>Alcaligenaceae</taxon>
        <taxon>Pollutimonas</taxon>
    </lineage>
</organism>
<dbReference type="Proteomes" id="UP000554144">
    <property type="component" value="Unassembled WGS sequence"/>
</dbReference>
<evidence type="ECO:0000313" key="1">
    <source>
        <dbReference type="EMBL" id="NYT85753.1"/>
    </source>
</evidence>
<proteinExistence type="predicted"/>
<evidence type="ECO:0000313" key="2">
    <source>
        <dbReference type="Proteomes" id="UP000554144"/>
    </source>
</evidence>
<dbReference type="InterPro" id="IPR003477">
    <property type="entry name" value="PemK-like"/>
</dbReference>
<dbReference type="RefSeq" id="WP_130039314.1">
    <property type="nucleotide sequence ID" value="NZ_JACCEV010000002.1"/>
</dbReference>
<dbReference type="GO" id="GO:0006402">
    <property type="term" value="P:mRNA catabolic process"/>
    <property type="evidence" value="ECO:0007669"/>
    <property type="project" value="TreeGrafter"/>
</dbReference>
<dbReference type="InterPro" id="IPR011067">
    <property type="entry name" value="Plasmid_toxin/cell-grow_inhib"/>
</dbReference>
<dbReference type="PANTHER" id="PTHR33988">
    <property type="entry name" value="ENDORIBONUCLEASE MAZF-RELATED"/>
    <property type="match status" value="1"/>
</dbReference>
<dbReference type="EMBL" id="JACCEV010000002">
    <property type="protein sequence ID" value="NYT85753.1"/>
    <property type="molecule type" value="Genomic_DNA"/>
</dbReference>
<dbReference type="GO" id="GO:0003677">
    <property type="term" value="F:DNA binding"/>
    <property type="evidence" value="ECO:0007669"/>
    <property type="project" value="InterPro"/>
</dbReference>
<dbReference type="SUPFAM" id="SSF50118">
    <property type="entry name" value="Cell growth inhibitor/plasmid maintenance toxic component"/>
    <property type="match status" value="1"/>
</dbReference>
<dbReference type="GO" id="GO:0016075">
    <property type="term" value="P:rRNA catabolic process"/>
    <property type="evidence" value="ECO:0007669"/>
    <property type="project" value="TreeGrafter"/>
</dbReference>
<accession>A0A853H5D1</accession>
<sequence>MNKRYTPDTGDIIHLHFDLPGNSASNGYKPAVVLSPTAYNKKTGLMVCCAITGDIKSYPFEVPIQSDPPIAVLSDQVKSIDWVHTKISHHGRISANELAQVRAKLLALLSKA</sequence>
<dbReference type="GO" id="GO:0004521">
    <property type="term" value="F:RNA endonuclease activity"/>
    <property type="evidence" value="ECO:0007669"/>
    <property type="project" value="TreeGrafter"/>
</dbReference>
<protein>
    <submittedName>
        <fullName evidence="1">Type II toxin-antitoxin system PemK/MazF family toxin</fullName>
    </submittedName>
</protein>
<reference evidence="1 2" key="1">
    <citation type="submission" date="2020-07" db="EMBL/GenBank/DDBJ databases">
        <title>Taxonomic revisions and descriptions of new bacterial species based on genomic comparisons in the high-G+C-content subgroup of the family Alcaligenaceae.</title>
        <authorList>
            <person name="Szabo A."/>
            <person name="Felfoldi T."/>
        </authorList>
    </citation>
    <scope>NUCLEOTIDE SEQUENCE [LARGE SCALE GENOMIC DNA]</scope>
    <source>
        <strain evidence="1 2">DSM 25667</strain>
    </source>
</reference>
<dbReference type="AlphaFoldDB" id="A0A853H5D1"/>
<gene>
    <name evidence="1" type="ORF">H0A62_09075</name>
</gene>
<comment type="caution">
    <text evidence="1">The sequence shown here is derived from an EMBL/GenBank/DDBJ whole genome shotgun (WGS) entry which is preliminary data.</text>
</comment>
<dbReference type="Pfam" id="PF02452">
    <property type="entry name" value="PemK_toxin"/>
    <property type="match status" value="1"/>
</dbReference>
<name>A0A853H5D1_9BURK</name>
<keyword evidence="2" id="KW-1185">Reference proteome</keyword>
<dbReference type="PANTHER" id="PTHR33988:SF3">
    <property type="entry name" value="ENDORIBONUCLEASE TOXIN CHPB-RELATED"/>
    <property type="match status" value="1"/>
</dbReference>
<dbReference type="Gene3D" id="2.30.30.110">
    <property type="match status" value="1"/>
</dbReference>
<dbReference type="OrthoDB" id="9793906at2"/>